<dbReference type="AlphaFoldDB" id="A0AAN6GIU2"/>
<gene>
    <name evidence="3" type="ORF">OC842_000732</name>
</gene>
<comment type="caution">
    <text evidence="3">The sequence shown here is derived from an EMBL/GenBank/DDBJ whole genome shotgun (WGS) entry which is preliminary data.</text>
</comment>
<name>A0AAN6GIU2_9BASI</name>
<evidence type="ECO:0000256" key="2">
    <source>
        <dbReference type="SAM" id="Phobius"/>
    </source>
</evidence>
<organism evidence="3 4">
    <name type="scientific">Tilletia horrida</name>
    <dbReference type="NCBI Taxonomy" id="155126"/>
    <lineage>
        <taxon>Eukaryota</taxon>
        <taxon>Fungi</taxon>
        <taxon>Dikarya</taxon>
        <taxon>Basidiomycota</taxon>
        <taxon>Ustilaginomycotina</taxon>
        <taxon>Exobasidiomycetes</taxon>
        <taxon>Tilletiales</taxon>
        <taxon>Tilletiaceae</taxon>
        <taxon>Tilletia</taxon>
    </lineage>
</organism>
<proteinExistence type="predicted"/>
<feature type="compositionally biased region" description="Low complexity" evidence="1">
    <location>
        <begin position="213"/>
        <end position="233"/>
    </location>
</feature>
<feature type="region of interest" description="Disordered" evidence="1">
    <location>
        <begin position="189"/>
        <end position="240"/>
    </location>
</feature>
<feature type="transmembrane region" description="Helical" evidence="2">
    <location>
        <begin position="44"/>
        <end position="61"/>
    </location>
</feature>
<dbReference type="Proteomes" id="UP001176521">
    <property type="component" value="Unassembled WGS sequence"/>
</dbReference>
<reference evidence="3" key="1">
    <citation type="journal article" date="2023" name="PhytoFront">
        <title>Draft Genome Resources of Seven Strains of Tilletia horrida, Causal Agent of Kernel Smut of Rice.</title>
        <authorList>
            <person name="Khanal S."/>
            <person name="Antony Babu S."/>
            <person name="Zhou X.G."/>
        </authorList>
    </citation>
    <scope>NUCLEOTIDE SEQUENCE</scope>
    <source>
        <strain evidence="3">TX3</strain>
    </source>
</reference>
<feature type="transmembrane region" description="Helical" evidence="2">
    <location>
        <begin position="73"/>
        <end position="92"/>
    </location>
</feature>
<keyword evidence="2" id="KW-1133">Transmembrane helix</keyword>
<feature type="region of interest" description="Disordered" evidence="1">
    <location>
        <begin position="286"/>
        <end position="306"/>
    </location>
</feature>
<keyword evidence="2" id="KW-0472">Membrane</keyword>
<feature type="compositionally biased region" description="Low complexity" evidence="1">
    <location>
        <begin position="190"/>
        <end position="201"/>
    </location>
</feature>
<evidence type="ECO:0000256" key="1">
    <source>
        <dbReference type="SAM" id="MobiDB-lite"/>
    </source>
</evidence>
<accession>A0AAN6GIU2</accession>
<dbReference type="EMBL" id="JAPDMQ010000022">
    <property type="protein sequence ID" value="KAK0539916.1"/>
    <property type="molecule type" value="Genomic_DNA"/>
</dbReference>
<keyword evidence="4" id="KW-1185">Reference proteome</keyword>
<evidence type="ECO:0000313" key="3">
    <source>
        <dbReference type="EMBL" id="KAK0539916.1"/>
    </source>
</evidence>
<keyword evidence="2" id="KW-0812">Transmembrane</keyword>
<evidence type="ECO:0000313" key="4">
    <source>
        <dbReference type="Proteomes" id="UP001176521"/>
    </source>
</evidence>
<dbReference type="PANTHER" id="PTHR41390">
    <property type="entry name" value="CHROMOSOME 7, WHOLE GENOME SHOTGUN SEQUENCE"/>
    <property type="match status" value="1"/>
</dbReference>
<protein>
    <submittedName>
        <fullName evidence="3">Uncharacterized protein</fullName>
    </submittedName>
</protein>
<sequence>MAATSSSAAGVQAGATGDALYPTAGASAPAPARSDLPSTVLRKTLLVTAGGVAFGASYGILKHNQPTQFAVRQGFNALIFALPFFTISEYAVRPTLDFLGGRAYTTGSAQGQQPRNLRTEYLGSSAIAGAITGAGVAAAVRGPRSIVPGMATFGVLCLTAQYIVNELDIARIKLIAGYAGGLRDLPTRAVPESPVKSSPSSQAGPTPTPISPAPASSSSSSSSSSPSPSAPASEAPGKDASSAWSFLSSIAPMRKVSDDEYAVRLAADLQAAEARLSALKREADELEAQLAHSHSQPAAGTGTARE</sequence>
<dbReference type="PANTHER" id="PTHR41390:SF1">
    <property type="entry name" value="NADH-UBIQUINONE OXIDOREDUCTASE 213 KDA SUBUNIT"/>
    <property type="match status" value="1"/>
</dbReference>